<name>A0A1C0TS12_9GAMM</name>
<comment type="caution">
    <text evidence="1">The sequence shown here is derived from an EMBL/GenBank/DDBJ whole genome shotgun (WGS) entry which is preliminary data.</text>
</comment>
<evidence type="ECO:0000313" key="1">
    <source>
        <dbReference type="EMBL" id="OCQ21914.1"/>
    </source>
</evidence>
<dbReference type="OrthoDB" id="8235233at2"/>
<dbReference type="AlphaFoldDB" id="A0A1C0TS12"/>
<dbReference type="Proteomes" id="UP000093366">
    <property type="component" value="Unassembled WGS sequence"/>
</dbReference>
<accession>A0A1C0TS12</accession>
<sequence>MSLLPMADAVSDEKVKQESKRIIAEKQLVGAANNTKWNKLISEVREFPEKPCYRTKVVNGYISGWENEWYYHLPFPLLCVEWIDIELSESILSLVKGIGFEFEVTGSIIRIWGYLPKCYKGFGEEYT</sequence>
<protein>
    <submittedName>
        <fullName evidence="1">Uncharacterized protein</fullName>
    </submittedName>
</protein>
<reference evidence="2" key="1">
    <citation type="submission" date="2016-07" db="EMBL/GenBank/DDBJ databases">
        <authorList>
            <person name="Florea S."/>
            <person name="Webb J.S."/>
            <person name="Jaromczyk J."/>
            <person name="Schardl C.L."/>
        </authorList>
    </citation>
    <scope>NUCLEOTIDE SEQUENCE [LARGE SCALE GENOMIC DNA]</scope>
    <source>
        <strain evidence="2">IPB1</strain>
    </source>
</reference>
<proteinExistence type="predicted"/>
<gene>
    <name evidence="1" type="ORF">A7985_08885</name>
</gene>
<dbReference type="EMBL" id="MAUJ01000002">
    <property type="protein sequence ID" value="OCQ21914.1"/>
    <property type="molecule type" value="Genomic_DNA"/>
</dbReference>
<dbReference type="RefSeq" id="WP_065790123.1">
    <property type="nucleotide sequence ID" value="NZ_MAUJ01000002.1"/>
</dbReference>
<dbReference type="Pfam" id="PF20383">
    <property type="entry name" value="DUF6678"/>
    <property type="match status" value="1"/>
</dbReference>
<organism evidence="1 2">
    <name type="scientific">Pseudoalteromonas luteoviolacea</name>
    <dbReference type="NCBI Taxonomy" id="43657"/>
    <lineage>
        <taxon>Bacteria</taxon>
        <taxon>Pseudomonadati</taxon>
        <taxon>Pseudomonadota</taxon>
        <taxon>Gammaproteobacteria</taxon>
        <taxon>Alteromonadales</taxon>
        <taxon>Pseudoalteromonadaceae</taxon>
        <taxon>Pseudoalteromonas</taxon>
    </lineage>
</organism>
<evidence type="ECO:0000313" key="2">
    <source>
        <dbReference type="Proteomes" id="UP000093366"/>
    </source>
</evidence>
<dbReference type="InterPro" id="IPR046500">
    <property type="entry name" value="DUF6678"/>
</dbReference>